<dbReference type="PRINTS" id="PR01159">
    <property type="entry name" value="DNAGYRASEB"/>
</dbReference>
<keyword evidence="13" id="KW-1185">Reference proteome</keyword>
<dbReference type="GO" id="GO:0005694">
    <property type="term" value="C:chromosome"/>
    <property type="evidence" value="ECO:0007669"/>
    <property type="project" value="InterPro"/>
</dbReference>
<evidence type="ECO:0000313" key="13">
    <source>
        <dbReference type="Proteomes" id="UP000063919"/>
    </source>
</evidence>
<dbReference type="InterPro" id="IPR014721">
    <property type="entry name" value="Ribsml_uS5_D2-typ_fold_subgr"/>
</dbReference>
<dbReference type="PANTHER" id="PTHR45866:SF1">
    <property type="entry name" value="DNA GYRASE SUBUNIT B, MITOCHONDRIAL"/>
    <property type="match status" value="1"/>
</dbReference>
<dbReference type="Pfam" id="PF01751">
    <property type="entry name" value="Toprim"/>
    <property type="match status" value="1"/>
</dbReference>
<feature type="binding site" evidence="10">
    <location>
        <position position="423"/>
    </location>
    <ligand>
        <name>Mg(2+)</name>
        <dbReference type="ChEBI" id="CHEBI:18420"/>
        <label>1</label>
        <note>catalytic</note>
    </ligand>
</feature>
<dbReference type="GO" id="GO:0003677">
    <property type="term" value="F:DNA binding"/>
    <property type="evidence" value="ECO:0007669"/>
    <property type="project" value="UniProtKB-KW"/>
</dbReference>
<dbReference type="PANTHER" id="PTHR45866">
    <property type="entry name" value="DNA GYRASE/TOPOISOMERASE SUBUNIT B"/>
    <property type="match status" value="1"/>
</dbReference>
<gene>
    <name evidence="10 12" type="primary">gyrB</name>
    <name evidence="12" type="ORF">SCANT_v1c00030</name>
</gene>
<keyword evidence="8" id="KW-0238">DNA-binding</keyword>
<organism evidence="12 13">
    <name type="scientific">Spiroplasma cantharicola</name>
    <dbReference type="NCBI Taxonomy" id="362837"/>
    <lineage>
        <taxon>Bacteria</taxon>
        <taxon>Bacillati</taxon>
        <taxon>Mycoplasmatota</taxon>
        <taxon>Mollicutes</taxon>
        <taxon>Entomoplasmatales</taxon>
        <taxon>Spiroplasmataceae</taxon>
        <taxon>Spiroplasma</taxon>
    </lineage>
</organism>
<keyword evidence="5 10" id="KW-0067">ATP-binding</keyword>
<comment type="miscellaneous">
    <text evidence="10">Few gyrases are as efficient as E.coli at forming negative supercoils. Not all organisms have 2 type II topoisomerases; in organisms with a single type II topoisomerase this enzyme also has to decatenate newly replicated chromosomes.</text>
</comment>
<evidence type="ECO:0000259" key="11">
    <source>
        <dbReference type="PROSITE" id="PS50880"/>
    </source>
</evidence>
<dbReference type="InterPro" id="IPR018522">
    <property type="entry name" value="TopoIIA_CS"/>
</dbReference>
<dbReference type="Proteomes" id="UP000063919">
    <property type="component" value="Chromosome"/>
</dbReference>
<dbReference type="GO" id="GO:0006261">
    <property type="term" value="P:DNA-templated DNA replication"/>
    <property type="evidence" value="ECO:0007669"/>
    <property type="project" value="UniProtKB-UniRule"/>
</dbReference>
<dbReference type="NCBIfam" id="TIGR01059">
    <property type="entry name" value="gyrB"/>
    <property type="match status" value="1"/>
</dbReference>
<comment type="similarity">
    <text evidence="2 10">Belongs to the type II topoisomerase GyrB family.</text>
</comment>
<dbReference type="SUPFAM" id="SSF56719">
    <property type="entry name" value="Type II DNA topoisomerase"/>
    <property type="match status" value="1"/>
</dbReference>
<sequence length="634" mass="72075">MENNKYGANQIQVLEGLEAVRKRPGMYIGNTNKTGLHHMIWEILDNSVDEALAGFCNEISIFITDENEIIIKDNGRGIPVDIHPKTKKTTLETIFTVLHAGGKFDEATYKVSGGLHGVGASVVNALSLYVEAMISRDGKIYHQKFSEGGRNATAIKEIGNSDSNGSIIKFKPDPEIFKEVIDFDFKVIQNKIRQLAFLNKKLKLNLYDQRNDKYLSYIFEDGIKDYIKEINSGKEKVHDEIFYMSNSFNDIEVEISIQYNETYDENLFSFCNNIFTSEGGSHEEGFRSALLKAVNSYTNDLKNFKGNKFTWDDLKEGIVAVVSIRHRDPLYEGQTKAKLSNTDAKEAVLEITNETFKEFLLKNPNDAKKIIEKILVSQKARKAAQRAREDTRRKSAIDNFSLPGKLADCESKDIQECELYLVEGDSAGGSAKTGRNRKTQAILSLRGKVLNVEKVKQSKVFDNNEIQSIIAAVGIGVKKDIDLTKLRYGKIIIMTDADVDGAHIRVLLLTFFYRYMKELILNGNVYIAQPPLYKIDNGKNVSDYAYNDLELEQLKENKYKELKYTIQRYKGLGEMDPIQLWETTMDPERRTMIQIKVEDAFLANEVFSSLMGENADLRKQFIIENAQFVENIDI</sequence>
<keyword evidence="9 10" id="KW-0413">Isomerase</keyword>
<dbReference type="GO" id="GO:0005524">
    <property type="term" value="F:ATP binding"/>
    <property type="evidence" value="ECO:0007669"/>
    <property type="project" value="UniProtKB-UniRule"/>
</dbReference>
<dbReference type="InterPro" id="IPR003594">
    <property type="entry name" value="HATPase_dom"/>
</dbReference>
<dbReference type="SUPFAM" id="SSF55874">
    <property type="entry name" value="ATPase domain of HSP90 chaperone/DNA topoisomerase II/histidine kinase"/>
    <property type="match status" value="1"/>
</dbReference>
<dbReference type="SUPFAM" id="SSF54211">
    <property type="entry name" value="Ribosomal protein S5 domain 2-like"/>
    <property type="match status" value="1"/>
</dbReference>
<dbReference type="AlphaFoldDB" id="A0A0M5KGR1"/>
<dbReference type="InterPro" id="IPR036890">
    <property type="entry name" value="HATPase_C_sf"/>
</dbReference>
<feature type="site" description="Interaction with DNA" evidence="10">
    <location>
        <position position="451"/>
    </location>
</feature>
<feature type="site" description="Interaction with DNA" evidence="10">
    <location>
        <position position="448"/>
    </location>
</feature>
<dbReference type="InterPro" id="IPR013506">
    <property type="entry name" value="Topo_IIA_bsu_dom2"/>
</dbReference>
<evidence type="ECO:0000256" key="1">
    <source>
        <dbReference type="ARBA" id="ARBA00000185"/>
    </source>
</evidence>
<comment type="subunit">
    <text evidence="10">Heterotetramer, composed of two GyrA and two GyrB chains. In the heterotetramer, GyrA contains the active site tyrosine that forms a transient covalent intermediate with DNA, while GyrB binds cofactors and catalyzes ATP hydrolysis.</text>
</comment>
<dbReference type="Pfam" id="PF00204">
    <property type="entry name" value="DNA_gyraseB"/>
    <property type="match status" value="1"/>
</dbReference>
<dbReference type="InterPro" id="IPR000565">
    <property type="entry name" value="Topo_IIA_B"/>
</dbReference>
<dbReference type="SMART" id="SM00433">
    <property type="entry name" value="TOP2c"/>
    <property type="match status" value="1"/>
</dbReference>
<dbReference type="GO" id="GO:0006265">
    <property type="term" value="P:DNA topological change"/>
    <property type="evidence" value="ECO:0007669"/>
    <property type="project" value="UniProtKB-UniRule"/>
</dbReference>
<dbReference type="InterPro" id="IPR013759">
    <property type="entry name" value="Topo_IIA_B_C"/>
</dbReference>
<evidence type="ECO:0000256" key="6">
    <source>
        <dbReference type="ARBA" id="ARBA00022842"/>
    </source>
</evidence>
<dbReference type="GO" id="GO:0034335">
    <property type="term" value="F:DNA negative supercoiling activity"/>
    <property type="evidence" value="ECO:0007669"/>
    <property type="project" value="UniProtKB-ARBA"/>
</dbReference>
<evidence type="ECO:0000256" key="5">
    <source>
        <dbReference type="ARBA" id="ARBA00022840"/>
    </source>
</evidence>
<accession>A0A0M5KGR1</accession>
<dbReference type="Gene3D" id="3.30.565.10">
    <property type="entry name" value="Histidine kinase-like ATPase, C-terminal domain"/>
    <property type="match status" value="1"/>
</dbReference>
<feature type="binding site" evidence="10">
    <location>
        <position position="496"/>
    </location>
    <ligand>
        <name>Mg(2+)</name>
        <dbReference type="ChEBI" id="CHEBI:18420"/>
        <label>1</label>
        <note>catalytic</note>
    </ligand>
</feature>
<dbReference type="GO" id="GO:0005737">
    <property type="term" value="C:cytoplasm"/>
    <property type="evidence" value="ECO:0007669"/>
    <property type="project" value="UniProtKB-SubCell"/>
</dbReference>
<protein>
    <recommendedName>
        <fullName evidence="10">DNA gyrase subunit B</fullName>
        <ecNumber evidence="10">5.6.2.2</ecNumber>
    </recommendedName>
</protein>
<dbReference type="PROSITE" id="PS50880">
    <property type="entry name" value="TOPRIM"/>
    <property type="match status" value="1"/>
</dbReference>
<keyword evidence="10" id="KW-0963">Cytoplasm</keyword>
<dbReference type="FunFam" id="3.40.50.670:FF:000002">
    <property type="entry name" value="DNA gyrase subunit B"/>
    <property type="match status" value="1"/>
</dbReference>
<comment type="cofactor">
    <cofactor evidence="10">
        <name>Mg(2+)</name>
        <dbReference type="ChEBI" id="CHEBI:18420"/>
    </cofactor>
    <cofactor evidence="10">
        <name>Mn(2+)</name>
        <dbReference type="ChEBI" id="CHEBI:29035"/>
    </cofactor>
    <cofactor evidence="10">
        <name>Ca(2+)</name>
        <dbReference type="ChEBI" id="CHEBI:29108"/>
    </cofactor>
    <text evidence="10">Binds two Mg(2+) per subunit. The magnesium ions form salt bridges with both the protein and the DNA. Can also accept other divalent metal cations, such as Mn(2+) or Ca(2+).</text>
</comment>
<keyword evidence="4 10" id="KW-0547">Nucleotide-binding</keyword>
<dbReference type="CDD" id="cd16928">
    <property type="entry name" value="HATPase_GyrB-like"/>
    <property type="match status" value="1"/>
</dbReference>
<comment type="catalytic activity">
    <reaction evidence="1 10">
        <text>ATP-dependent breakage, passage and rejoining of double-stranded DNA.</text>
        <dbReference type="EC" id="5.6.2.2"/>
    </reaction>
</comment>
<keyword evidence="6 10" id="KW-0460">Magnesium</keyword>
<keyword evidence="3 10" id="KW-0479">Metal-binding</keyword>
<dbReference type="HAMAP" id="MF_01898">
    <property type="entry name" value="GyrB"/>
    <property type="match status" value="1"/>
</dbReference>
<evidence type="ECO:0000256" key="3">
    <source>
        <dbReference type="ARBA" id="ARBA00022723"/>
    </source>
</evidence>
<dbReference type="PATRIC" id="fig|362837.3.peg.3"/>
<name>A0A0M5KGR1_9MOLU</name>
<dbReference type="Pfam" id="PF02518">
    <property type="entry name" value="HATPase_c"/>
    <property type="match status" value="1"/>
</dbReference>
<dbReference type="FunFam" id="3.30.565.10:FF:000002">
    <property type="entry name" value="DNA gyrase subunit B"/>
    <property type="match status" value="1"/>
</dbReference>
<dbReference type="InterPro" id="IPR002288">
    <property type="entry name" value="DNA_gyrase_B_C"/>
</dbReference>
<dbReference type="Pfam" id="PF00986">
    <property type="entry name" value="DNA_gyraseB_C"/>
    <property type="match status" value="1"/>
</dbReference>
<dbReference type="InterPro" id="IPR013760">
    <property type="entry name" value="Topo_IIA-like_dom_sf"/>
</dbReference>
<dbReference type="CDD" id="cd00822">
    <property type="entry name" value="TopoII_Trans_DNA_gyrase"/>
    <property type="match status" value="1"/>
</dbReference>
<dbReference type="EC" id="5.6.2.2" evidence="10"/>
<feature type="binding site" evidence="10">
    <location>
        <position position="496"/>
    </location>
    <ligand>
        <name>Mg(2+)</name>
        <dbReference type="ChEBI" id="CHEBI:18420"/>
        <label>2</label>
    </ligand>
</feature>
<feature type="binding site" evidence="10">
    <location>
        <position position="498"/>
    </location>
    <ligand>
        <name>Mg(2+)</name>
        <dbReference type="ChEBI" id="CHEBI:18420"/>
        <label>2</label>
    </ligand>
</feature>
<dbReference type="SMART" id="SM00387">
    <property type="entry name" value="HATPase_c"/>
    <property type="match status" value="1"/>
</dbReference>
<dbReference type="Gene3D" id="3.30.230.10">
    <property type="match status" value="1"/>
</dbReference>
<reference evidence="12 13" key="1">
    <citation type="journal article" date="2015" name="Genome Announc.">
        <title>Complete Genome Sequence of Spiroplasma cantharicola CC-1T (DSM 21588), a Bacterium Isolated from Soldier Beetle (Cantharis carolinus).</title>
        <authorList>
            <person name="Lo W.S."/>
            <person name="Liu P.Y."/>
            <person name="Kuo C.H."/>
        </authorList>
    </citation>
    <scope>NUCLEOTIDE SEQUENCE [LARGE SCALE GENOMIC DNA]</scope>
    <source>
        <strain evidence="12 13">CC-1</strain>
    </source>
</reference>
<dbReference type="PROSITE" id="PS00177">
    <property type="entry name" value="TOPOISOMERASE_II"/>
    <property type="match status" value="1"/>
</dbReference>
<dbReference type="Gene3D" id="3.40.50.670">
    <property type="match status" value="1"/>
</dbReference>
<evidence type="ECO:0000256" key="2">
    <source>
        <dbReference type="ARBA" id="ARBA00010708"/>
    </source>
</evidence>
<dbReference type="InterPro" id="IPR001241">
    <property type="entry name" value="Topo_IIA"/>
</dbReference>
<evidence type="ECO:0000313" key="12">
    <source>
        <dbReference type="EMBL" id="ALD65913.1"/>
    </source>
</evidence>
<dbReference type="NCBIfam" id="NF004189">
    <property type="entry name" value="PRK05644.1"/>
    <property type="match status" value="1"/>
</dbReference>
<dbReference type="OrthoDB" id="9802808at2"/>
<dbReference type="GO" id="GO:0046872">
    <property type="term" value="F:metal ion binding"/>
    <property type="evidence" value="ECO:0007669"/>
    <property type="project" value="UniProtKB-KW"/>
</dbReference>
<feature type="domain" description="Toprim" evidence="11">
    <location>
        <begin position="417"/>
        <end position="531"/>
    </location>
</feature>
<evidence type="ECO:0000256" key="10">
    <source>
        <dbReference type="HAMAP-Rule" id="MF_01898"/>
    </source>
</evidence>
<proteinExistence type="inferred from homology"/>
<evidence type="ECO:0000256" key="7">
    <source>
        <dbReference type="ARBA" id="ARBA00023029"/>
    </source>
</evidence>
<dbReference type="InterPro" id="IPR006171">
    <property type="entry name" value="TOPRIM_dom"/>
</dbReference>
<keyword evidence="7 10" id="KW-0799">Topoisomerase</keyword>
<evidence type="ECO:0000256" key="8">
    <source>
        <dbReference type="ARBA" id="ARBA00023125"/>
    </source>
</evidence>
<dbReference type="InterPro" id="IPR020568">
    <property type="entry name" value="Ribosomal_Su5_D2-typ_SF"/>
</dbReference>
<dbReference type="InterPro" id="IPR011557">
    <property type="entry name" value="GyrB"/>
</dbReference>
<comment type="subcellular location">
    <subcellularLocation>
        <location evidence="10">Cytoplasm</location>
    </subcellularLocation>
</comment>
<dbReference type="STRING" id="362837.SCANT_v1c00030"/>
<dbReference type="KEGG" id="scj:SCANT_v1c00030"/>
<dbReference type="RefSeq" id="WP_053945696.1">
    <property type="nucleotide sequence ID" value="NZ_CP012622.1"/>
</dbReference>
<dbReference type="PRINTS" id="PR00418">
    <property type="entry name" value="TPI2FAMILY"/>
</dbReference>
<evidence type="ECO:0000256" key="9">
    <source>
        <dbReference type="ARBA" id="ARBA00023235"/>
    </source>
</evidence>
<evidence type="ECO:0000256" key="4">
    <source>
        <dbReference type="ARBA" id="ARBA00022741"/>
    </source>
</evidence>
<dbReference type="EMBL" id="CP012622">
    <property type="protein sequence ID" value="ALD65913.1"/>
    <property type="molecule type" value="Genomic_DNA"/>
</dbReference>
<comment type="function">
    <text evidence="10">A type II topoisomerase that negatively supercoils closed circular double-stranded (ds) DNA in an ATP-dependent manner to modulate DNA topology and maintain chromosomes in an underwound state. Negative supercoiling favors strand separation, and DNA replication, transcription, recombination and repair, all of which involve strand separation. Also able to catalyze the interconversion of other topological isomers of dsDNA rings, including catenanes and knotted rings. Type II topoisomerases break and join 2 DNA strands simultaneously in an ATP-dependent manner.</text>
</comment>